<evidence type="ECO:0000256" key="5">
    <source>
        <dbReference type="ARBA" id="ARBA00023136"/>
    </source>
</evidence>
<feature type="transmembrane region" description="Helical" evidence="6">
    <location>
        <begin position="20"/>
        <end position="40"/>
    </location>
</feature>
<sequence length="174" mass="19888">MTFSDIAWKMLKANFRCYRLYFLGNVFSVGLFYSFAAIFTNQAFMDPKSVNSYISSNICAPSLFVGVFLLLFIPYTYQQFIKLRKHDYGILMTIGMSEREVLTNMILEQCVIAGVSLLAGLFLGTLTAFGFYFVIQHVIGVAELHWYLNLESYKWTALLFGLSSALWLCLQARP</sequence>
<evidence type="ECO:0000256" key="4">
    <source>
        <dbReference type="ARBA" id="ARBA00022989"/>
    </source>
</evidence>
<dbReference type="PANTHER" id="PTHR46795">
    <property type="entry name" value="ABC TRANSPORTER PERMEASE-RELATED-RELATED"/>
    <property type="match status" value="1"/>
</dbReference>
<comment type="subcellular location">
    <subcellularLocation>
        <location evidence="1">Cell membrane</location>
        <topology evidence="1">Multi-pass membrane protein</topology>
    </subcellularLocation>
</comment>
<evidence type="ECO:0000256" key="6">
    <source>
        <dbReference type="SAM" id="Phobius"/>
    </source>
</evidence>
<dbReference type="OrthoDB" id="1937696at2"/>
<dbReference type="InterPro" id="IPR003838">
    <property type="entry name" value="ABC3_permease_C"/>
</dbReference>
<dbReference type="Proteomes" id="UP000006346">
    <property type="component" value="Chromosome"/>
</dbReference>
<keyword evidence="9" id="KW-1185">Reference proteome</keyword>
<evidence type="ECO:0000256" key="3">
    <source>
        <dbReference type="ARBA" id="ARBA00022692"/>
    </source>
</evidence>
<evidence type="ECO:0000313" key="9">
    <source>
        <dbReference type="Proteomes" id="UP000006346"/>
    </source>
</evidence>
<dbReference type="Pfam" id="PF02687">
    <property type="entry name" value="FtsX"/>
    <property type="match status" value="1"/>
</dbReference>
<dbReference type="InterPro" id="IPR052536">
    <property type="entry name" value="ABC-4_Integral_Memb_Prot"/>
</dbReference>
<feature type="domain" description="ABC3 transporter permease C-terminal" evidence="7">
    <location>
        <begin position="63"/>
        <end position="162"/>
    </location>
</feature>
<accession>G7WJ55</accession>
<dbReference type="RefSeq" id="WP_014187173.1">
    <property type="nucleotide sequence ID" value="NC_016584.1"/>
</dbReference>
<keyword evidence="4 6" id="KW-1133">Transmembrane helix</keyword>
<reference evidence="8 9" key="2">
    <citation type="journal article" date="2012" name="J. Bacteriol.">
        <title>Complete genome sequences of Desulfosporosinus orientis DSM765T, Desulfosporosinus youngiae DSM17734T, Desulfosporosinus meridiei DSM13257T, and Desulfosporosinus acidiphilus DSM22704T.</title>
        <authorList>
            <person name="Pester M."/>
            <person name="Brambilla E."/>
            <person name="Alazard D."/>
            <person name="Rattei T."/>
            <person name="Weinmaier T."/>
            <person name="Han J."/>
            <person name="Lucas S."/>
            <person name="Lapidus A."/>
            <person name="Cheng J.F."/>
            <person name="Goodwin L."/>
            <person name="Pitluck S."/>
            <person name="Peters L."/>
            <person name="Ovchinnikova G."/>
            <person name="Teshima H."/>
            <person name="Detter J.C."/>
            <person name="Han C.S."/>
            <person name="Tapia R."/>
            <person name="Land M.L."/>
            <person name="Hauser L."/>
            <person name="Kyrpides N.C."/>
            <person name="Ivanova N.N."/>
            <person name="Pagani I."/>
            <person name="Huntmann M."/>
            <person name="Wei C.L."/>
            <person name="Davenport K.W."/>
            <person name="Daligault H."/>
            <person name="Chain P.S."/>
            <person name="Chen A."/>
            <person name="Mavromatis K."/>
            <person name="Markowitz V."/>
            <person name="Szeto E."/>
            <person name="Mikhailova N."/>
            <person name="Pati A."/>
            <person name="Wagner M."/>
            <person name="Woyke T."/>
            <person name="Ollivier B."/>
            <person name="Klenk H.P."/>
            <person name="Spring S."/>
            <person name="Loy A."/>
        </authorList>
    </citation>
    <scope>NUCLEOTIDE SEQUENCE [LARGE SCALE GENOMIC DNA]</scope>
    <source>
        <strain evidence="9">ATCC 19365 / DSM 765 / NCIMB 8382 / VKM B-1628</strain>
    </source>
</reference>
<dbReference type="AlphaFoldDB" id="G7WJ55"/>
<dbReference type="STRING" id="768706.Desor_4970"/>
<evidence type="ECO:0000256" key="2">
    <source>
        <dbReference type="ARBA" id="ARBA00022475"/>
    </source>
</evidence>
<evidence type="ECO:0000256" key="1">
    <source>
        <dbReference type="ARBA" id="ARBA00004651"/>
    </source>
</evidence>
<evidence type="ECO:0000313" key="8">
    <source>
        <dbReference type="EMBL" id="AET70367.1"/>
    </source>
</evidence>
<dbReference type="KEGG" id="dor:Desor_4970"/>
<dbReference type="PATRIC" id="fig|768706.3.peg.5054"/>
<dbReference type="GO" id="GO:0005886">
    <property type="term" value="C:plasma membrane"/>
    <property type="evidence" value="ECO:0007669"/>
    <property type="project" value="UniProtKB-SubCell"/>
</dbReference>
<organism evidence="8 9">
    <name type="scientific">Desulfosporosinus orientis (strain ATCC 19365 / DSM 765 / NCIMB 8382 / VKM B-1628 / Singapore I)</name>
    <name type="common">Desulfotomaculum orientis</name>
    <dbReference type="NCBI Taxonomy" id="768706"/>
    <lineage>
        <taxon>Bacteria</taxon>
        <taxon>Bacillati</taxon>
        <taxon>Bacillota</taxon>
        <taxon>Clostridia</taxon>
        <taxon>Eubacteriales</taxon>
        <taxon>Desulfitobacteriaceae</taxon>
        <taxon>Desulfosporosinus</taxon>
    </lineage>
</organism>
<protein>
    <submittedName>
        <fullName evidence="8">ABC-type antimicrobial peptide transport system, permease component</fullName>
    </submittedName>
</protein>
<keyword evidence="3 6" id="KW-0812">Transmembrane</keyword>
<name>G7WJ55_DESOD</name>
<feature type="transmembrane region" description="Helical" evidence="6">
    <location>
        <begin position="106"/>
        <end position="133"/>
    </location>
</feature>
<keyword evidence="2" id="KW-1003">Cell membrane</keyword>
<dbReference type="HOGENOM" id="CLU_1537619_0_0_9"/>
<dbReference type="PANTHER" id="PTHR46795:SF3">
    <property type="entry name" value="ABC TRANSPORTER PERMEASE"/>
    <property type="match status" value="1"/>
</dbReference>
<feature type="transmembrane region" description="Helical" evidence="6">
    <location>
        <begin position="153"/>
        <end position="170"/>
    </location>
</feature>
<feature type="transmembrane region" description="Helical" evidence="6">
    <location>
        <begin position="52"/>
        <end position="75"/>
    </location>
</feature>
<proteinExistence type="predicted"/>
<dbReference type="EMBL" id="CP003108">
    <property type="protein sequence ID" value="AET70367.1"/>
    <property type="molecule type" value="Genomic_DNA"/>
</dbReference>
<reference evidence="9" key="1">
    <citation type="submission" date="2011-11" db="EMBL/GenBank/DDBJ databases">
        <title>Complete sequence of Desulfosporosinus orientis DSM 765.</title>
        <authorList>
            <person name="Lucas S."/>
            <person name="Han J."/>
            <person name="Lapidus A."/>
            <person name="Cheng J.-F."/>
            <person name="Goodwin L."/>
            <person name="Pitluck S."/>
            <person name="Peters L."/>
            <person name="Ovchinnikova G."/>
            <person name="Teshima H."/>
            <person name="Detter J.C."/>
            <person name="Han C."/>
            <person name="Tapia R."/>
            <person name="Land M."/>
            <person name="Hauser L."/>
            <person name="Kyrpides N."/>
            <person name="Ivanova N."/>
            <person name="Pagani I."/>
            <person name="Pester M."/>
            <person name="Spring S."/>
            <person name="Ollivier B."/>
            <person name="Rattei T."/>
            <person name="Klenk H.-P."/>
            <person name="Wagner M."/>
            <person name="Loy A."/>
            <person name="Woyke T."/>
        </authorList>
    </citation>
    <scope>NUCLEOTIDE SEQUENCE [LARGE SCALE GENOMIC DNA]</scope>
    <source>
        <strain evidence="9">ATCC 19365 / DSM 765 / NCIMB 8382 / VKM B-1628</strain>
    </source>
</reference>
<dbReference type="eggNOG" id="COG0577">
    <property type="taxonomic scope" value="Bacteria"/>
</dbReference>
<gene>
    <name evidence="8" type="ordered locus">Desor_4970</name>
</gene>
<keyword evidence="5 6" id="KW-0472">Membrane</keyword>
<evidence type="ECO:0000259" key="7">
    <source>
        <dbReference type="Pfam" id="PF02687"/>
    </source>
</evidence>